<evidence type="ECO:0000256" key="9">
    <source>
        <dbReference type="ARBA" id="ARBA00023136"/>
    </source>
</evidence>
<feature type="transmembrane region" description="Helical" evidence="10">
    <location>
        <begin position="137"/>
        <end position="157"/>
    </location>
</feature>
<evidence type="ECO:0000256" key="10">
    <source>
        <dbReference type="RuleBase" id="RU368065"/>
    </source>
</evidence>
<dbReference type="VEuPathDB" id="TriTrypDB:TCDM_12702"/>
<keyword evidence="9 10" id="KW-0472">Membrane</keyword>
<evidence type="ECO:0000256" key="3">
    <source>
        <dbReference type="ARBA" id="ARBA00022448"/>
    </source>
</evidence>
<dbReference type="GO" id="GO:0097036">
    <property type="term" value="P:regulation of plasma membrane sterol distribution"/>
    <property type="evidence" value="ECO:0007669"/>
    <property type="project" value="UniProtKB-UniRule"/>
</dbReference>
<organism evidence="11 12">
    <name type="scientific">Trypanosoma cruzi</name>
    <dbReference type="NCBI Taxonomy" id="5693"/>
    <lineage>
        <taxon>Eukaryota</taxon>
        <taxon>Discoba</taxon>
        <taxon>Euglenozoa</taxon>
        <taxon>Kinetoplastea</taxon>
        <taxon>Metakinetoplastina</taxon>
        <taxon>Trypanosomatida</taxon>
        <taxon>Trypanosomatidae</taxon>
        <taxon>Trypanosoma</taxon>
        <taxon>Schizotrypanum</taxon>
    </lineage>
</organism>
<feature type="transmembrane region" description="Helical" evidence="10">
    <location>
        <begin position="188"/>
        <end position="213"/>
    </location>
</feature>
<dbReference type="VEuPathDB" id="TriTrypDB:ECC02_009035"/>
<dbReference type="Proteomes" id="UP000246078">
    <property type="component" value="Unassembled WGS sequence"/>
</dbReference>
<keyword evidence="4 10" id="KW-0812">Transmembrane</keyword>
<dbReference type="AlphaFoldDB" id="A0A2V2UMJ3"/>
<dbReference type="GO" id="GO:0005789">
    <property type="term" value="C:endoplasmic reticulum membrane"/>
    <property type="evidence" value="ECO:0007669"/>
    <property type="project" value="UniProtKB-SubCell"/>
</dbReference>
<dbReference type="GO" id="GO:0032366">
    <property type="term" value="P:intracellular sterol transport"/>
    <property type="evidence" value="ECO:0007669"/>
    <property type="project" value="UniProtKB-UniRule"/>
</dbReference>
<feature type="transmembrane region" description="Helical" evidence="10">
    <location>
        <begin position="255"/>
        <end position="277"/>
    </location>
</feature>
<evidence type="ECO:0000313" key="12">
    <source>
        <dbReference type="Proteomes" id="UP000246078"/>
    </source>
</evidence>
<dbReference type="VEuPathDB" id="TriTrypDB:C4B63_16g191"/>
<feature type="transmembrane region" description="Helical" evidence="10">
    <location>
        <begin position="65"/>
        <end position="84"/>
    </location>
</feature>
<accession>A0A2V2UMJ3</accession>
<dbReference type="VEuPathDB" id="TriTrypDB:BCY84_04687"/>
<gene>
    <name evidence="11" type="ORF">C3747_865g4</name>
</gene>
<keyword evidence="7 10" id="KW-0445">Lipid transport</keyword>
<dbReference type="GO" id="GO:0016125">
    <property type="term" value="P:sterol metabolic process"/>
    <property type="evidence" value="ECO:0007669"/>
    <property type="project" value="UniProtKB-UniRule"/>
</dbReference>
<keyword evidence="3 10" id="KW-0813">Transport</keyword>
<dbReference type="InterPro" id="IPR007290">
    <property type="entry name" value="Arv1"/>
</dbReference>
<keyword evidence="6 10" id="KW-1133">Transmembrane helix</keyword>
<comment type="similarity">
    <text evidence="2 10">Belongs to the ARV1 family.</text>
</comment>
<evidence type="ECO:0000256" key="4">
    <source>
        <dbReference type="ARBA" id="ARBA00022692"/>
    </source>
</evidence>
<keyword evidence="10" id="KW-0746">Sphingolipid metabolism</keyword>
<protein>
    <recommendedName>
        <fullName evidence="10">Protein ARV</fullName>
    </recommendedName>
</protein>
<evidence type="ECO:0000256" key="2">
    <source>
        <dbReference type="ARBA" id="ARBA00009187"/>
    </source>
</evidence>
<sequence length="313" mass="35487">MPRCIECSAFVQRIVHPETEMVEKCVSCGRCCDKYYEFADVQKWIDVVLLERRAWMHVLFNQRGIFSSLFLASLVCCLIEAYAVRTTSVYADIRNRKAFFPATPGGNLSGEDSLQLVRNLRSDMLPLMMYVDTWPTLFLYASMEYFLCLIAAVWIGVQSLRGVASGQDDAMTTWATSVSLAYTAKVGYLVFLVWRIPIPLVVVVDFLFLLWMVRGFSITASSHPSRFLAIAAFDCFCALAGSFPSPHSMEPTSHILIFRLCVCVWCLIIIIIFFYLWVKKNIFIIIKLVCIHYTASTVLFFPPSLSSLLSACL</sequence>
<feature type="transmembrane region" description="Helical" evidence="10">
    <location>
        <begin position="284"/>
        <end position="301"/>
    </location>
</feature>
<dbReference type="PANTHER" id="PTHR14467:SF0">
    <property type="entry name" value="PROTEIN ARV1"/>
    <property type="match status" value="1"/>
</dbReference>
<evidence type="ECO:0000313" key="11">
    <source>
        <dbReference type="EMBL" id="PWU83523.1"/>
    </source>
</evidence>
<dbReference type="GO" id="GO:0005794">
    <property type="term" value="C:Golgi apparatus"/>
    <property type="evidence" value="ECO:0007669"/>
    <property type="project" value="TreeGrafter"/>
</dbReference>
<dbReference type="GO" id="GO:0032541">
    <property type="term" value="C:cortical endoplasmic reticulum"/>
    <property type="evidence" value="ECO:0007669"/>
    <property type="project" value="TreeGrafter"/>
</dbReference>
<dbReference type="Pfam" id="PF04161">
    <property type="entry name" value="Arv1"/>
    <property type="match status" value="1"/>
</dbReference>
<comment type="function">
    <text evidence="10">Regulates also the sphingolipid metabolism.</text>
</comment>
<dbReference type="VEuPathDB" id="TriTrypDB:TcBrA4_0112680"/>
<dbReference type="VEuPathDB" id="TriTrypDB:TCSYLVIO_000551"/>
<dbReference type="GO" id="GO:0006665">
    <property type="term" value="P:sphingolipid metabolic process"/>
    <property type="evidence" value="ECO:0007669"/>
    <property type="project" value="UniProtKB-UniRule"/>
</dbReference>
<dbReference type="EMBL" id="PRFC01000865">
    <property type="protein sequence ID" value="PWU83523.1"/>
    <property type="molecule type" value="Genomic_DNA"/>
</dbReference>
<evidence type="ECO:0000256" key="5">
    <source>
        <dbReference type="ARBA" id="ARBA00022824"/>
    </source>
</evidence>
<dbReference type="VEuPathDB" id="TriTrypDB:TcCL_Unassigned01953"/>
<evidence type="ECO:0000256" key="1">
    <source>
        <dbReference type="ARBA" id="ARBA00004477"/>
    </source>
</evidence>
<dbReference type="PANTHER" id="PTHR14467">
    <property type="entry name" value="ARV1"/>
    <property type="match status" value="1"/>
</dbReference>
<dbReference type="VEuPathDB" id="TriTrypDB:TcG_10110"/>
<comment type="caution">
    <text evidence="11">The sequence shown here is derived from an EMBL/GenBank/DDBJ whole genome shotgun (WGS) entry which is preliminary data.</text>
</comment>
<dbReference type="VEuPathDB" id="TriTrypDB:C3747_865g4"/>
<dbReference type="VEuPathDB" id="TriTrypDB:TcCLB.507911.50"/>
<name>A0A2V2UMJ3_TRYCR</name>
<evidence type="ECO:0000256" key="8">
    <source>
        <dbReference type="ARBA" id="ARBA00023098"/>
    </source>
</evidence>
<proteinExistence type="inferred from homology"/>
<dbReference type="VEuPathDB" id="TriTrypDB:TcCLB.507907.40"/>
<reference evidence="11 12" key="1">
    <citation type="journal article" date="2018" name="Microb. Genom.">
        <title>Expanding an expanded genome: long-read sequencing of Trypanosoma cruzi.</title>
        <authorList>
            <person name="Berna L."/>
            <person name="Rodriguez M."/>
            <person name="Chiribao M.L."/>
            <person name="Parodi-Talice A."/>
            <person name="Pita S."/>
            <person name="Rijo G."/>
            <person name="Alvarez-Valin F."/>
            <person name="Robello C."/>
        </authorList>
    </citation>
    <scope>NUCLEOTIDE SEQUENCE [LARGE SCALE GENOMIC DNA]</scope>
    <source>
        <strain evidence="11 12">TCC</strain>
    </source>
</reference>
<comment type="function">
    <text evidence="10">Mediator of sterol homeostasis involved in sterol uptake, trafficking and distribution into membranes.</text>
</comment>
<dbReference type="VEuPathDB" id="TriTrypDB:Tc_MARK_3384"/>
<keyword evidence="8 10" id="KW-0443">Lipid metabolism</keyword>
<evidence type="ECO:0000256" key="7">
    <source>
        <dbReference type="ARBA" id="ARBA00023055"/>
    </source>
</evidence>
<comment type="subcellular location">
    <subcellularLocation>
        <location evidence="1 10">Endoplasmic reticulum membrane</location>
        <topology evidence="1 10">Multi-pass membrane protein</topology>
    </subcellularLocation>
</comment>
<keyword evidence="5 10" id="KW-0256">Endoplasmic reticulum</keyword>
<evidence type="ECO:0000256" key="6">
    <source>
        <dbReference type="ARBA" id="ARBA00022989"/>
    </source>
</evidence>